<dbReference type="SMART" id="SM00060">
    <property type="entry name" value="FN3"/>
    <property type="match status" value="1"/>
</dbReference>
<dbReference type="PANTHER" id="PTHR43576">
    <property type="entry name" value="ALPHA-L-ARABINOFURANOSIDASE C-RELATED"/>
    <property type="match status" value="1"/>
</dbReference>
<dbReference type="InterPro" id="IPR001919">
    <property type="entry name" value="CBD2"/>
</dbReference>
<feature type="domain" description="Fibronectin type-III" evidence="5">
    <location>
        <begin position="497"/>
        <end position="583"/>
    </location>
</feature>
<evidence type="ECO:0000256" key="4">
    <source>
        <dbReference type="SAM" id="SignalP"/>
    </source>
</evidence>
<evidence type="ECO:0000256" key="2">
    <source>
        <dbReference type="ARBA" id="ARBA00023295"/>
    </source>
</evidence>
<dbReference type="GO" id="GO:0030247">
    <property type="term" value="F:polysaccharide binding"/>
    <property type="evidence" value="ECO:0007669"/>
    <property type="project" value="UniProtKB-UniRule"/>
</dbReference>
<accession>A0A2T0MZX7</accession>
<dbReference type="SMART" id="SM00637">
    <property type="entry name" value="CBD_II"/>
    <property type="match status" value="1"/>
</dbReference>
<dbReference type="CDD" id="cd00063">
    <property type="entry name" value="FN3"/>
    <property type="match status" value="1"/>
</dbReference>
<sequence length="691" mass="72351">MRRTLVRALSAAVLTLATLSTPIAHADGDAPVEVTVNARAALATVPETGLGANHAIWDANLGTNDTADLLKNAGMKLLRYPGGSYSDIYHWADHTAPGGYVAPGTDFDTFMSGVRRTGAQAMVTANYGTGTAAEAAAWVRQANIVRKYGVKYWEIGNENYGNGHYGTAWEADEHADKSPAEYARHVVAYADAMKAVDPTLKIGAVLTTPANWPDAIVAEGDSGSWNEVVLATAGSKIDFVVLHWYPGALDRAGHVPDMIQLTREQIARHAGPGSDRIGIAMTEFNTGSSSNGSNTQPGALAAADAYATLLAAGVFTVDWWNVHNGIGAVTEVEGHTDYGDFGLLSSAACTSDGSVCEPALNTPFAPYHALRMMSRFARPGDRFIRAATDQAVTDQPEGTAHAASDQPEVTAHAVRRPNGDLAVLLINASSTTSHPVAIDYAGFTPAAGAPTVLTHTNGATSITTTTTGTATSQTLPPLSLTTVLLRPATPPTGLPATPGKPSATAVTDTTATITWPASRPGIKYEVHRQNGAVTEQLGETTGTTLTVRNLKPGTRYTVNVIARNAAGAQSEPSPPLTFTTGTPATSSCSVRLTIQTDWASGYVAALDLTNHGAPVSGWTLTFDWPRPWQRLNSGWSGVWTQTGAQVKVVNEPGNGTLPTGATTTIGYVGDYTGPNVLPKIFTLNGDTCTLH</sequence>
<dbReference type="Gene3D" id="2.60.40.1180">
    <property type="entry name" value="Golgi alpha-mannosidase II"/>
    <property type="match status" value="1"/>
</dbReference>
<feature type="chain" id="PRO_5015405104" evidence="4">
    <location>
        <begin position="27"/>
        <end position="691"/>
    </location>
</feature>
<evidence type="ECO:0000259" key="6">
    <source>
        <dbReference type="PROSITE" id="PS51173"/>
    </source>
</evidence>
<dbReference type="Gene3D" id="2.60.40.290">
    <property type="match status" value="1"/>
</dbReference>
<dbReference type="GO" id="GO:0004553">
    <property type="term" value="F:hydrolase activity, hydrolyzing O-glycosyl compounds"/>
    <property type="evidence" value="ECO:0007669"/>
    <property type="project" value="InterPro"/>
</dbReference>
<dbReference type="Gene3D" id="2.60.40.10">
    <property type="entry name" value="Immunoglobulins"/>
    <property type="match status" value="1"/>
</dbReference>
<evidence type="ECO:0000259" key="5">
    <source>
        <dbReference type="PROSITE" id="PS50853"/>
    </source>
</evidence>
<dbReference type="InterPro" id="IPR017853">
    <property type="entry name" value="GH"/>
</dbReference>
<evidence type="ECO:0000256" key="3">
    <source>
        <dbReference type="ARBA" id="ARBA00023326"/>
    </source>
</evidence>
<keyword evidence="1" id="KW-0119">Carbohydrate metabolism</keyword>
<dbReference type="Pfam" id="PF00553">
    <property type="entry name" value="CBM_2"/>
    <property type="match status" value="1"/>
</dbReference>
<dbReference type="PROSITE" id="PS50853">
    <property type="entry name" value="FN3"/>
    <property type="match status" value="1"/>
</dbReference>
<organism evidence="7 8">
    <name type="scientific">Nonomuraea fuscirosea</name>
    <dbReference type="NCBI Taxonomy" id="1291556"/>
    <lineage>
        <taxon>Bacteria</taxon>
        <taxon>Bacillati</taxon>
        <taxon>Actinomycetota</taxon>
        <taxon>Actinomycetes</taxon>
        <taxon>Streptosporangiales</taxon>
        <taxon>Streptosporangiaceae</taxon>
        <taxon>Nonomuraea</taxon>
    </lineage>
</organism>
<dbReference type="AlphaFoldDB" id="A0A2T0MZX7"/>
<feature type="signal peptide" evidence="4">
    <location>
        <begin position="1"/>
        <end position="26"/>
    </location>
</feature>
<proteinExistence type="predicted"/>
<dbReference type="OrthoDB" id="9758333at2"/>
<dbReference type="InterPro" id="IPR013783">
    <property type="entry name" value="Ig-like_fold"/>
</dbReference>
<dbReference type="SUPFAM" id="SSF51445">
    <property type="entry name" value="(Trans)glycosidases"/>
    <property type="match status" value="1"/>
</dbReference>
<dbReference type="EMBL" id="PVNG01000008">
    <property type="protein sequence ID" value="PRX64964.1"/>
    <property type="molecule type" value="Genomic_DNA"/>
</dbReference>
<dbReference type="InterPro" id="IPR008965">
    <property type="entry name" value="CBM2/CBM3_carb-bd_dom_sf"/>
</dbReference>
<gene>
    <name evidence="7" type="ORF">B0I32_108329</name>
</gene>
<dbReference type="PANTHER" id="PTHR43576:SF3">
    <property type="entry name" value="ALPHA-L-ARABINOFURANOSIDASE C"/>
    <property type="match status" value="1"/>
</dbReference>
<name>A0A2T0MZX7_9ACTN</name>
<dbReference type="InterPro" id="IPR003961">
    <property type="entry name" value="FN3_dom"/>
</dbReference>
<keyword evidence="3" id="KW-0624">Polysaccharide degradation</keyword>
<dbReference type="InterPro" id="IPR036116">
    <property type="entry name" value="FN3_sf"/>
</dbReference>
<comment type="caution">
    <text evidence="7">The sequence shown here is derived from an EMBL/GenBank/DDBJ whole genome shotgun (WGS) entry which is preliminary data.</text>
</comment>
<keyword evidence="2" id="KW-0378">Hydrolase</keyword>
<dbReference type="InterPro" id="IPR013780">
    <property type="entry name" value="Glyco_hydro_b"/>
</dbReference>
<dbReference type="Proteomes" id="UP000238312">
    <property type="component" value="Unassembled WGS sequence"/>
</dbReference>
<dbReference type="SUPFAM" id="SSF49384">
    <property type="entry name" value="Carbohydrate-binding domain"/>
    <property type="match status" value="1"/>
</dbReference>
<dbReference type="Gene3D" id="3.20.20.80">
    <property type="entry name" value="Glycosidases"/>
    <property type="match status" value="1"/>
</dbReference>
<dbReference type="GO" id="GO:0000272">
    <property type="term" value="P:polysaccharide catabolic process"/>
    <property type="evidence" value="ECO:0007669"/>
    <property type="project" value="UniProtKB-KW"/>
</dbReference>
<evidence type="ECO:0000313" key="8">
    <source>
        <dbReference type="Proteomes" id="UP000238312"/>
    </source>
</evidence>
<protein>
    <submittedName>
        <fullName evidence="7">Alpha-L-arabinofuranosidase</fullName>
    </submittedName>
</protein>
<reference evidence="7 8" key="1">
    <citation type="submission" date="2018-03" db="EMBL/GenBank/DDBJ databases">
        <title>Genomic Encyclopedia of Type Strains, Phase III (KMG-III): the genomes of soil and plant-associated and newly described type strains.</title>
        <authorList>
            <person name="Whitman W."/>
        </authorList>
    </citation>
    <scope>NUCLEOTIDE SEQUENCE [LARGE SCALE GENOMIC DNA]</scope>
    <source>
        <strain evidence="7 8">CGMCC 4.7104</strain>
    </source>
</reference>
<dbReference type="PROSITE" id="PS51173">
    <property type="entry name" value="CBM2"/>
    <property type="match status" value="1"/>
</dbReference>
<keyword evidence="8" id="KW-1185">Reference proteome</keyword>
<dbReference type="InterPro" id="IPR012291">
    <property type="entry name" value="CBM2_carb-bd_dom_sf"/>
</dbReference>
<dbReference type="Pfam" id="PF00041">
    <property type="entry name" value="fn3"/>
    <property type="match status" value="1"/>
</dbReference>
<evidence type="ECO:0000256" key="1">
    <source>
        <dbReference type="ARBA" id="ARBA00023277"/>
    </source>
</evidence>
<keyword evidence="4" id="KW-0732">Signal</keyword>
<feature type="domain" description="CBM2" evidence="6">
    <location>
        <begin position="581"/>
        <end position="691"/>
    </location>
</feature>
<dbReference type="RefSeq" id="WP_106241746.1">
    <property type="nucleotide sequence ID" value="NZ_PVNG01000008.1"/>
</dbReference>
<dbReference type="SUPFAM" id="SSF49265">
    <property type="entry name" value="Fibronectin type III"/>
    <property type="match status" value="1"/>
</dbReference>
<keyword evidence="2" id="KW-0326">Glycosidase</keyword>
<evidence type="ECO:0000313" key="7">
    <source>
        <dbReference type="EMBL" id="PRX64964.1"/>
    </source>
</evidence>